<keyword evidence="8" id="KW-1185">Reference proteome</keyword>
<feature type="transmembrane region" description="Helical" evidence="6">
    <location>
        <begin position="37"/>
        <end position="59"/>
    </location>
</feature>
<evidence type="ECO:0000256" key="1">
    <source>
        <dbReference type="ARBA" id="ARBA00004141"/>
    </source>
</evidence>
<keyword evidence="3 6" id="KW-0812">Transmembrane</keyword>
<feature type="transmembrane region" description="Helical" evidence="6">
    <location>
        <begin position="71"/>
        <end position="89"/>
    </location>
</feature>
<feature type="transmembrane region" description="Helical" evidence="6">
    <location>
        <begin position="219"/>
        <end position="236"/>
    </location>
</feature>
<comment type="caution">
    <text evidence="7">The sequence shown here is derived from an EMBL/GenBank/DDBJ whole genome shotgun (WGS) entry which is preliminary data.</text>
</comment>
<comment type="subcellular location">
    <subcellularLocation>
        <location evidence="1">Membrane</location>
        <topology evidence="1">Multi-pass membrane protein</topology>
    </subcellularLocation>
</comment>
<evidence type="ECO:0000256" key="5">
    <source>
        <dbReference type="ARBA" id="ARBA00023136"/>
    </source>
</evidence>
<dbReference type="PANTHER" id="PTHR21716:SF15">
    <property type="entry name" value="TRANSPORT PROTEIN YRRI-RELATED"/>
    <property type="match status" value="1"/>
</dbReference>
<dbReference type="PANTHER" id="PTHR21716">
    <property type="entry name" value="TRANSMEMBRANE PROTEIN"/>
    <property type="match status" value="1"/>
</dbReference>
<evidence type="ECO:0000256" key="3">
    <source>
        <dbReference type="ARBA" id="ARBA00022692"/>
    </source>
</evidence>
<reference evidence="7 8" key="1">
    <citation type="submission" date="2019-09" db="EMBL/GenBank/DDBJ databases">
        <title>Whole genome sequences of isolates from the Mars Exploration Rovers.</title>
        <authorList>
            <person name="Seuylemezian A."/>
            <person name="Vaishampayan P."/>
        </authorList>
    </citation>
    <scope>NUCLEOTIDE SEQUENCE [LARGE SCALE GENOMIC DNA]</scope>
    <source>
        <strain evidence="7 8">MER_TA_151</strain>
    </source>
</reference>
<dbReference type="Pfam" id="PF01594">
    <property type="entry name" value="AI-2E_transport"/>
    <property type="match status" value="1"/>
</dbReference>
<protein>
    <submittedName>
        <fullName evidence="7">AI-2E family transporter</fullName>
    </submittedName>
</protein>
<sequence length="367" mass="41515">MNISLKWYYRLGFLLLFMIVLFIFIKLQPIWLPILKVMFKILFPFIAAAFITYLLHPLIERIHEGGLHRGLAVFIIYFLFFGGVGYAFYKGLPEFIKQLKDLAESVPELTNQYMIFVDYIQNKTAAWPDGIQERVNEGIVSIEQRLAAILSNVINSILELVGSLFTIAIIPFISFYMLKDYALIKKTVWYLTPRKWRQGGLLLLRDIDKSLGSYIRGQTLVCVVIGTLTALLFWLFHMKYPLLLGIIIGITNVIPYFGPVIGAIPAVIIASTISVKMVMITAGIIFSMQFLEGNILSPLIVGKSLHMHPLIIILALFAGEEIGGIPGMILSVPLFAILKVGLLHTIKYFGKKNTVNPFKQNETREEI</sequence>
<dbReference type="Proteomes" id="UP000326671">
    <property type="component" value="Unassembled WGS sequence"/>
</dbReference>
<feature type="transmembrane region" description="Helical" evidence="6">
    <location>
        <begin position="242"/>
        <end position="261"/>
    </location>
</feature>
<comment type="similarity">
    <text evidence="2">Belongs to the autoinducer-2 exporter (AI-2E) (TC 2.A.86) family.</text>
</comment>
<gene>
    <name evidence="7" type="ORF">F4V44_11095</name>
</gene>
<organism evidence="7 8">
    <name type="scientific">Niallia endozanthoxylica</name>
    <dbReference type="NCBI Taxonomy" id="2036016"/>
    <lineage>
        <taxon>Bacteria</taxon>
        <taxon>Bacillati</taxon>
        <taxon>Bacillota</taxon>
        <taxon>Bacilli</taxon>
        <taxon>Bacillales</taxon>
        <taxon>Bacillaceae</taxon>
        <taxon>Niallia</taxon>
    </lineage>
</organism>
<dbReference type="EMBL" id="VYKL01000015">
    <property type="protein sequence ID" value="KAA9026400.1"/>
    <property type="molecule type" value="Genomic_DNA"/>
</dbReference>
<proteinExistence type="inferred from homology"/>
<dbReference type="InterPro" id="IPR002549">
    <property type="entry name" value="AI-2E-like"/>
</dbReference>
<feature type="transmembrane region" description="Helical" evidence="6">
    <location>
        <begin position="311"/>
        <end position="338"/>
    </location>
</feature>
<evidence type="ECO:0000256" key="6">
    <source>
        <dbReference type="SAM" id="Phobius"/>
    </source>
</evidence>
<evidence type="ECO:0000313" key="8">
    <source>
        <dbReference type="Proteomes" id="UP000326671"/>
    </source>
</evidence>
<feature type="transmembrane region" description="Helical" evidence="6">
    <location>
        <begin position="273"/>
        <end position="291"/>
    </location>
</feature>
<evidence type="ECO:0000256" key="4">
    <source>
        <dbReference type="ARBA" id="ARBA00022989"/>
    </source>
</evidence>
<dbReference type="AlphaFoldDB" id="A0A5J5HV15"/>
<feature type="transmembrane region" description="Helical" evidence="6">
    <location>
        <begin position="7"/>
        <end position="25"/>
    </location>
</feature>
<dbReference type="GO" id="GO:0055085">
    <property type="term" value="P:transmembrane transport"/>
    <property type="evidence" value="ECO:0007669"/>
    <property type="project" value="TreeGrafter"/>
</dbReference>
<evidence type="ECO:0000256" key="2">
    <source>
        <dbReference type="ARBA" id="ARBA00009773"/>
    </source>
</evidence>
<evidence type="ECO:0000313" key="7">
    <source>
        <dbReference type="EMBL" id="KAA9026400.1"/>
    </source>
</evidence>
<feature type="transmembrane region" description="Helical" evidence="6">
    <location>
        <begin position="160"/>
        <end position="178"/>
    </location>
</feature>
<keyword evidence="5 6" id="KW-0472">Membrane</keyword>
<accession>A0A5J5HV15</accession>
<keyword evidence="4 6" id="KW-1133">Transmembrane helix</keyword>
<dbReference type="RefSeq" id="WP_150440047.1">
    <property type="nucleotide sequence ID" value="NZ_VYKL01000015.1"/>
</dbReference>
<dbReference type="GO" id="GO:0016020">
    <property type="term" value="C:membrane"/>
    <property type="evidence" value="ECO:0007669"/>
    <property type="project" value="UniProtKB-SubCell"/>
</dbReference>
<dbReference type="OrthoDB" id="9793390at2"/>
<name>A0A5J5HV15_9BACI</name>